<feature type="transmembrane region" description="Helical" evidence="1">
    <location>
        <begin position="30"/>
        <end position="49"/>
    </location>
</feature>
<dbReference type="AlphaFoldDB" id="A0A9P4WCW1"/>
<proteinExistence type="predicted"/>
<accession>A0A9P4WCW1</accession>
<keyword evidence="1" id="KW-0812">Transmembrane</keyword>
<evidence type="ECO:0000313" key="3">
    <source>
        <dbReference type="Proteomes" id="UP000801428"/>
    </source>
</evidence>
<name>A0A9P4WCW1_CURKU</name>
<comment type="caution">
    <text evidence="2">The sequence shown here is derived from an EMBL/GenBank/DDBJ whole genome shotgun (WGS) entry which is preliminary data.</text>
</comment>
<evidence type="ECO:0000256" key="1">
    <source>
        <dbReference type="SAM" id="Phobius"/>
    </source>
</evidence>
<reference evidence="2" key="1">
    <citation type="submission" date="2019-04" db="EMBL/GenBank/DDBJ databases">
        <title>Sequencing of skin fungus with MAO and IRED activity.</title>
        <authorList>
            <person name="Marsaioli A.J."/>
            <person name="Bonatto J.M.C."/>
            <person name="Reis Junior O."/>
        </authorList>
    </citation>
    <scope>NUCLEOTIDE SEQUENCE</scope>
    <source>
        <strain evidence="2">30M1</strain>
    </source>
</reference>
<organism evidence="2 3">
    <name type="scientific">Curvularia kusanoi</name>
    <name type="common">Cochliobolus kusanoi</name>
    <dbReference type="NCBI Taxonomy" id="90978"/>
    <lineage>
        <taxon>Eukaryota</taxon>
        <taxon>Fungi</taxon>
        <taxon>Dikarya</taxon>
        <taxon>Ascomycota</taxon>
        <taxon>Pezizomycotina</taxon>
        <taxon>Dothideomycetes</taxon>
        <taxon>Pleosporomycetidae</taxon>
        <taxon>Pleosporales</taxon>
        <taxon>Pleosporineae</taxon>
        <taxon>Pleosporaceae</taxon>
        <taxon>Curvularia</taxon>
    </lineage>
</organism>
<keyword evidence="1" id="KW-1133">Transmembrane helix</keyword>
<dbReference type="EMBL" id="SWKU01000001">
    <property type="protein sequence ID" value="KAF3010759.1"/>
    <property type="molecule type" value="Genomic_DNA"/>
</dbReference>
<gene>
    <name evidence="2" type="ORF">E8E13_007427</name>
</gene>
<keyword evidence="1" id="KW-0472">Membrane</keyword>
<dbReference type="Proteomes" id="UP000801428">
    <property type="component" value="Unassembled WGS sequence"/>
</dbReference>
<keyword evidence="3" id="KW-1185">Reference proteome</keyword>
<protein>
    <submittedName>
        <fullName evidence="2">Uncharacterized protein</fullName>
    </submittedName>
</protein>
<evidence type="ECO:0000313" key="2">
    <source>
        <dbReference type="EMBL" id="KAF3010759.1"/>
    </source>
</evidence>
<sequence>MEETRNSHNVFNHLAQFLINYGLNYQRHHIFSILYWQLFLVDHLVVVLFQHTYAYTFQQHAFIYAFF</sequence>